<dbReference type="Proteomes" id="UP001279734">
    <property type="component" value="Unassembled WGS sequence"/>
</dbReference>
<evidence type="ECO:0000313" key="3">
    <source>
        <dbReference type="Proteomes" id="UP001279734"/>
    </source>
</evidence>
<organism evidence="2 3">
    <name type="scientific">Nepenthes gracilis</name>
    <name type="common">Slender pitcher plant</name>
    <dbReference type="NCBI Taxonomy" id="150966"/>
    <lineage>
        <taxon>Eukaryota</taxon>
        <taxon>Viridiplantae</taxon>
        <taxon>Streptophyta</taxon>
        <taxon>Embryophyta</taxon>
        <taxon>Tracheophyta</taxon>
        <taxon>Spermatophyta</taxon>
        <taxon>Magnoliopsida</taxon>
        <taxon>eudicotyledons</taxon>
        <taxon>Gunneridae</taxon>
        <taxon>Pentapetalae</taxon>
        <taxon>Caryophyllales</taxon>
        <taxon>Nepenthaceae</taxon>
        <taxon>Nepenthes</taxon>
    </lineage>
</organism>
<proteinExistence type="predicted"/>
<comment type="caution">
    <text evidence="2">The sequence shown here is derived from an EMBL/GenBank/DDBJ whole genome shotgun (WGS) entry which is preliminary data.</text>
</comment>
<feature type="region of interest" description="Disordered" evidence="1">
    <location>
        <begin position="1"/>
        <end position="31"/>
    </location>
</feature>
<accession>A0AAD3S4C9</accession>
<dbReference type="AlphaFoldDB" id="A0AAD3S4C9"/>
<evidence type="ECO:0000313" key="2">
    <source>
        <dbReference type="EMBL" id="GMH04044.1"/>
    </source>
</evidence>
<feature type="compositionally biased region" description="Polar residues" evidence="1">
    <location>
        <begin position="8"/>
        <end position="18"/>
    </location>
</feature>
<gene>
    <name evidence="2" type="ORF">Nepgr_005883</name>
</gene>
<protein>
    <submittedName>
        <fullName evidence="2">Uncharacterized protein</fullName>
    </submittedName>
</protein>
<dbReference type="EMBL" id="BSYO01000004">
    <property type="protein sequence ID" value="GMH04044.1"/>
    <property type="molecule type" value="Genomic_DNA"/>
</dbReference>
<evidence type="ECO:0000256" key="1">
    <source>
        <dbReference type="SAM" id="MobiDB-lite"/>
    </source>
</evidence>
<name>A0AAD3S4C9_NEPGR</name>
<reference evidence="2" key="1">
    <citation type="submission" date="2023-05" db="EMBL/GenBank/DDBJ databases">
        <title>Nepenthes gracilis genome sequencing.</title>
        <authorList>
            <person name="Fukushima K."/>
        </authorList>
    </citation>
    <scope>NUCLEOTIDE SEQUENCE</scope>
    <source>
        <strain evidence="2">SING2019-196</strain>
    </source>
</reference>
<sequence>MYGRSGTRAASSTLNIGSDTARAPNSKRSPGSAFIDLITLPKSRLPGSAVIDLVTSSLSFLLTFCRRRFSFFIVTAY</sequence>
<keyword evidence="3" id="KW-1185">Reference proteome</keyword>